<feature type="domain" description="Glycosyltransferase 2-like" evidence="1">
    <location>
        <begin position="8"/>
        <end position="130"/>
    </location>
</feature>
<dbReference type="AlphaFoldDB" id="A0A3N0VFZ0"/>
<dbReference type="InterPro" id="IPR001173">
    <property type="entry name" value="Glyco_trans_2-like"/>
</dbReference>
<dbReference type="InterPro" id="IPR029044">
    <property type="entry name" value="Nucleotide-diphossugar_trans"/>
</dbReference>
<dbReference type="FunCoup" id="A0A3N0VFZ0">
    <property type="interactions" value="17"/>
</dbReference>
<protein>
    <submittedName>
        <fullName evidence="2">Glycosyltransferase</fullName>
    </submittedName>
</protein>
<dbReference type="RefSeq" id="WP_123210710.1">
    <property type="nucleotide sequence ID" value="NZ_RJVO01000002.1"/>
</dbReference>
<keyword evidence="2" id="KW-0808">Transferase</keyword>
<dbReference type="Pfam" id="PF00535">
    <property type="entry name" value="Glycos_transf_2"/>
    <property type="match status" value="1"/>
</dbReference>
<comment type="caution">
    <text evidence="2">The sequence shown here is derived from an EMBL/GenBank/DDBJ whole genome shotgun (WGS) entry which is preliminary data.</text>
</comment>
<accession>A0A3N0VFZ0</accession>
<dbReference type="Proteomes" id="UP000282106">
    <property type="component" value="Unassembled WGS sequence"/>
</dbReference>
<dbReference type="PANTHER" id="PTHR43685">
    <property type="entry name" value="GLYCOSYLTRANSFERASE"/>
    <property type="match status" value="1"/>
</dbReference>
<evidence type="ECO:0000313" key="3">
    <source>
        <dbReference type="Proteomes" id="UP000282106"/>
    </source>
</evidence>
<evidence type="ECO:0000259" key="1">
    <source>
        <dbReference type="Pfam" id="PF00535"/>
    </source>
</evidence>
<reference evidence="2 3" key="1">
    <citation type="submission" date="2018-10" db="EMBL/GenBank/DDBJ databases">
        <authorList>
            <person name="Chen W.-M."/>
        </authorList>
    </citation>
    <scope>NUCLEOTIDE SEQUENCE [LARGE SCALE GENOMIC DNA]</scope>
    <source>
        <strain evidence="2 3">THS-13</strain>
    </source>
</reference>
<dbReference type="Gene3D" id="3.90.550.10">
    <property type="entry name" value="Spore Coat Polysaccharide Biosynthesis Protein SpsA, Chain A"/>
    <property type="match status" value="1"/>
</dbReference>
<sequence>MNAAPCFSVVIPLYNRAQLIESTLRSVLGQSFQDFEVVVVDDGSVDEPETVLARIADSRIRYVRQKNQGANVARNRGIDEARGRYIAFLDSDDRFLPHHLEKSAEALGQNPDAVVFARVVVDRGEGSTFLKPPRGPKPGELISEYLTCDRGFVQTSTLCVPVDLARQVRYLEWLPFGQDIDFAIRLAAAGARFVMLEDPGAVWLDRADPKRISSKSNPAMRLRWLDFCAPMMTLRAQRGFKGWFAAKAMVQHGQRAQALRSYFGAVTAGCYKPKLAVTIGLQLLLAGGGYRRIADAYLKLRKALR</sequence>
<dbReference type="EMBL" id="RJVO01000002">
    <property type="protein sequence ID" value="ROH91666.1"/>
    <property type="molecule type" value="Genomic_DNA"/>
</dbReference>
<dbReference type="InterPro" id="IPR050834">
    <property type="entry name" value="Glycosyltransf_2"/>
</dbReference>
<name>A0A3N0VFZ0_9GAMM</name>
<dbReference type="GO" id="GO:0016740">
    <property type="term" value="F:transferase activity"/>
    <property type="evidence" value="ECO:0007669"/>
    <property type="project" value="UniProtKB-KW"/>
</dbReference>
<keyword evidence="3" id="KW-1185">Reference proteome</keyword>
<gene>
    <name evidence="2" type="ORF">ED208_04560</name>
</gene>
<evidence type="ECO:0000313" key="2">
    <source>
        <dbReference type="EMBL" id="ROH91666.1"/>
    </source>
</evidence>
<dbReference type="SUPFAM" id="SSF53448">
    <property type="entry name" value="Nucleotide-diphospho-sugar transferases"/>
    <property type="match status" value="1"/>
</dbReference>
<organism evidence="2 3">
    <name type="scientific">Stagnimonas aquatica</name>
    <dbReference type="NCBI Taxonomy" id="2689987"/>
    <lineage>
        <taxon>Bacteria</taxon>
        <taxon>Pseudomonadati</taxon>
        <taxon>Pseudomonadota</taxon>
        <taxon>Gammaproteobacteria</taxon>
        <taxon>Nevskiales</taxon>
        <taxon>Nevskiaceae</taxon>
        <taxon>Stagnimonas</taxon>
    </lineage>
</organism>
<dbReference type="PANTHER" id="PTHR43685:SF2">
    <property type="entry name" value="GLYCOSYLTRANSFERASE 2-LIKE DOMAIN-CONTAINING PROTEIN"/>
    <property type="match status" value="1"/>
</dbReference>
<proteinExistence type="predicted"/>
<dbReference type="InParanoid" id="A0A3N0VFZ0"/>